<dbReference type="Proteomes" id="UP001418222">
    <property type="component" value="Unassembled WGS sequence"/>
</dbReference>
<dbReference type="AlphaFoldDB" id="A0AAP0BGS7"/>
<evidence type="ECO:0000313" key="3">
    <source>
        <dbReference type="Proteomes" id="UP001418222"/>
    </source>
</evidence>
<reference evidence="2 3" key="1">
    <citation type="journal article" date="2022" name="Nat. Plants">
        <title>Genomes of leafy and leafless Platanthera orchids illuminate the evolution of mycoheterotrophy.</title>
        <authorList>
            <person name="Li M.H."/>
            <person name="Liu K.W."/>
            <person name="Li Z."/>
            <person name="Lu H.C."/>
            <person name="Ye Q.L."/>
            <person name="Zhang D."/>
            <person name="Wang J.Y."/>
            <person name="Li Y.F."/>
            <person name="Zhong Z.M."/>
            <person name="Liu X."/>
            <person name="Yu X."/>
            <person name="Liu D.K."/>
            <person name="Tu X.D."/>
            <person name="Liu B."/>
            <person name="Hao Y."/>
            <person name="Liao X.Y."/>
            <person name="Jiang Y.T."/>
            <person name="Sun W.H."/>
            <person name="Chen J."/>
            <person name="Chen Y.Q."/>
            <person name="Ai Y."/>
            <person name="Zhai J.W."/>
            <person name="Wu S.S."/>
            <person name="Zhou Z."/>
            <person name="Hsiao Y.Y."/>
            <person name="Wu W.L."/>
            <person name="Chen Y.Y."/>
            <person name="Lin Y.F."/>
            <person name="Hsu J.L."/>
            <person name="Li C.Y."/>
            <person name="Wang Z.W."/>
            <person name="Zhao X."/>
            <person name="Zhong W.Y."/>
            <person name="Ma X.K."/>
            <person name="Ma L."/>
            <person name="Huang J."/>
            <person name="Chen G.Z."/>
            <person name="Huang M.Z."/>
            <person name="Huang L."/>
            <person name="Peng D.H."/>
            <person name="Luo Y.B."/>
            <person name="Zou S.Q."/>
            <person name="Chen S.P."/>
            <person name="Lan S."/>
            <person name="Tsai W.C."/>
            <person name="Van de Peer Y."/>
            <person name="Liu Z.J."/>
        </authorList>
    </citation>
    <scope>NUCLEOTIDE SEQUENCE [LARGE SCALE GENOMIC DNA]</scope>
    <source>
        <strain evidence="2">Lor287</strain>
    </source>
</reference>
<gene>
    <name evidence="2" type="ORF">KSP39_PZI012158</name>
</gene>
<comment type="caution">
    <text evidence="2">The sequence shown here is derived from an EMBL/GenBank/DDBJ whole genome shotgun (WGS) entry which is preliminary data.</text>
</comment>
<evidence type="ECO:0000313" key="2">
    <source>
        <dbReference type="EMBL" id="KAK8936711.1"/>
    </source>
</evidence>
<name>A0AAP0BGS7_9ASPA</name>
<keyword evidence="3" id="KW-1185">Reference proteome</keyword>
<proteinExistence type="predicted"/>
<dbReference type="EMBL" id="JBBWWQ010000010">
    <property type="protein sequence ID" value="KAK8936711.1"/>
    <property type="molecule type" value="Genomic_DNA"/>
</dbReference>
<feature type="region of interest" description="Disordered" evidence="1">
    <location>
        <begin position="1"/>
        <end position="73"/>
    </location>
</feature>
<feature type="compositionally biased region" description="Polar residues" evidence="1">
    <location>
        <begin position="119"/>
        <end position="134"/>
    </location>
</feature>
<feature type="compositionally biased region" description="Basic residues" evidence="1">
    <location>
        <begin position="48"/>
        <end position="73"/>
    </location>
</feature>
<sequence length="188" mass="20818">MTTKPPATTGEAPSRPTALTHAIDAKPHHRRKTSSRPLHSRMPSPPCPHHRRETPSRPLHHRKPSPSRPHRLIYSKTGRDHLLQDRWLFPPKPVDTSRVSHERNAPPPSHGVAPMATTGGIQQGSPTPCGTKSETAAAATATPPSNASRIGRQLLLRMILWAAVFFLSGNRSHEPIYNIYFYIDEAVV</sequence>
<accession>A0AAP0BGS7</accession>
<protein>
    <submittedName>
        <fullName evidence="2">Uncharacterized protein</fullName>
    </submittedName>
</protein>
<feature type="region of interest" description="Disordered" evidence="1">
    <location>
        <begin position="92"/>
        <end position="146"/>
    </location>
</feature>
<evidence type="ECO:0000256" key="1">
    <source>
        <dbReference type="SAM" id="MobiDB-lite"/>
    </source>
</evidence>
<organism evidence="2 3">
    <name type="scientific">Platanthera zijinensis</name>
    <dbReference type="NCBI Taxonomy" id="2320716"/>
    <lineage>
        <taxon>Eukaryota</taxon>
        <taxon>Viridiplantae</taxon>
        <taxon>Streptophyta</taxon>
        <taxon>Embryophyta</taxon>
        <taxon>Tracheophyta</taxon>
        <taxon>Spermatophyta</taxon>
        <taxon>Magnoliopsida</taxon>
        <taxon>Liliopsida</taxon>
        <taxon>Asparagales</taxon>
        <taxon>Orchidaceae</taxon>
        <taxon>Orchidoideae</taxon>
        <taxon>Orchideae</taxon>
        <taxon>Orchidinae</taxon>
        <taxon>Platanthera</taxon>
    </lineage>
</organism>